<comment type="pathway">
    <text evidence="10">Amino-acid biosynthesis; L-methionine biosynthesis via de novo pathway.</text>
</comment>
<dbReference type="AlphaFoldDB" id="A8ZV44"/>
<dbReference type="CDD" id="cd00537">
    <property type="entry name" value="MTHFR"/>
    <property type="match status" value="1"/>
</dbReference>
<dbReference type="PANTHER" id="PTHR45754">
    <property type="entry name" value="METHYLENETETRAHYDROFOLATE REDUCTASE"/>
    <property type="match status" value="1"/>
</dbReference>
<dbReference type="InterPro" id="IPR029041">
    <property type="entry name" value="FAD-linked_oxidoreductase-like"/>
</dbReference>
<protein>
    <recommendedName>
        <fullName evidence="12">Methylenetetrahydrofolate reductase</fullName>
        <ecNumber evidence="12">1.5.1.54</ecNumber>
    </recommendedName>
</protein>
<evidence type="ECO:0000256" key="1">
    <source>
        <dbReference type="ARBA" id="ARBA00001974"/>
    </source>
</evidence>
<dbReference type="InterPro" id="IPR004620">
    <property type="entry name" value="MTHF_reductase_bac"/>
</dbReference>
<dbReference type="Proteomes" id="UP000008561">
    <property type="component" value="Chromosome"/>
</dbReference>
<keyword evidence="5 12" id="KW-0285">Flavoprotein</keyword>
<evidence type="ECO:0000256" key="8">
    <source>
        <dbReference type="ARBA" id="ARBA00023027"/>
    </source>
</evidence>
<dbReference type="SUPFAM" id="SSF51730">
    <property type="entry name" value="FAD-linked oxidoreductase"/>
    <property type="match status" value="1"/>
</dbReference>
<reference evidence="13 14" key="1">
    <citation type="submission" date="2007-10" db="EMBL/GenBank/DDBJ databases">
        <title>Complete sequence of Desulfococcus oleovorans Hxd3.</title>
        <authorList>
            <consortium name="US DOE Joint Genome Institute"/>
            <person name="Copeland A."/>
            <person name="Lucas S."/>
            <person name="Lapidus A."/>
            <person name="Barry K."/>
            <person name="Glavina del Rio T."/>
            <person name="Dalin E."/>
            <person name="Tice H."/>
            <person name="Pitluck S."/>
            <person name="Kiss H."/>
            <person name="Brettin T."/>
            <person name="Bruce D."/>
            <person name="Detter J.C."/>
            <person name="Han C."/>
            <person name="Schmutz J."/>
            <person name="Larimer F."/>
            <person name="Land M."/>
            <person name="Hauser L."/>
            <person name="Kyrpides N."/>
            <person name="Kim E."/>
            <person name="Wawrik B."/>
            <person name="Richardson P."/>
        </authorList>
    </citation>
    <scope>NUCLEOTIDE SEQUENCE [LARGE SCALE GENOMIC DNA]</scope>
    <source>
        <strain evidence="14">DSM 6200 / JCM 39069 / Hxd3</strain>
    </source>
</reference>
<dbReference type="HOGENOM" id="CLU_025841_0_2_7"/>
<evidence type="ECO:0000313" key="13">
    <source>
        <dbReference type="EMBL" id="ABW68134.1"/>
    </source>
</evidence>
<evidence type="ECO:0000256" key="2">
    <source>
        <dbReference type="ARBA" id="ARBA00004777"/>
    </source>
</evidence>
<organism evidence="13 14">
    <name type="scientific">Desulfosudis oleivorans (strain DSM 6200 / JCM 39069 / Hxd3)</name>
    <name type="common">Desulfococcus oleovorans</name>
    <dbReference type="NCBI Taxonomy" id="96561"/>
    <lineage>
        <taxon>Bacteria</taxon>
        <taxon>Pseudomonadati</taxon>
        <taxon>Thermodesulfobacteriota</taxon>
        <taxon>Desulfobacteria</taxon>
        <taxon>Desulfobacterales</taxon>
        <taxon>Desulfosudaceae</taxon>
        <taxon>Desulfosudis</taxon>
    </lineage>
</organism>
<comment type="pathway">
    <text evidence="2 12">One-carbon metabolism; tetrahydrofolate interconversion.</text>
</comment>
<dbReference type="EMBL" id="CP000859">
    <property type="protein sequence ID" value="ABW68134.1"/>
    <property type="molecule type" value="Genomic_DNA"/>
</dbReference>
<dbReference type="PANTHER" id="PTHR45754:SF3">
    <property type="entry name" value="METHYLENETETRAHYDROFOLATE REDUCTASE (NADPH)"/>
    <property type="match status" value="1"/>
</dbReference>
<keyword evidence="7 12" id="KW-0560">Oxidoreductase</keyword>
<evidence type="ECO:0000256" key="7">
    <source>
        <dbReference type="ARBA" id="ARBA00023002"/>
    </source>
</evidence>
<dbReference type="Pfam" id="PF02219">
    <property type="entry name" value="MTHFR"/>
    <property type="match status" value="1"/>
</dbReference>
<dbReference type="GO" id="GO:0071949">
    <property type="term" value="F:FAD binding"/>
    <property type="evidence" value="ECO:0007669"/>
    <property type="project" value="TreeGrafter"/>
</dbReference>
<dbReference type="GO" id="GO:0005829">
    <property type="term" value="C:cytosol"/>
    <property type="evidence" value="ECO:0007669"/>
    <property type="project" value="InterPro"/>
</dbReference>
<keyword evidence="6 12" id="KW-0274">FAD</keyword>
<dbReference type="GO" id="GO:0106312">
    <property type="term" value="F:methylenetetrahydrofolate reductase (NADH) activity"/>
    <property type="evidence" value="ECO:0007669"/>
    <property type="project" value="UniProtKB-EC"/>
</dbReference>
<dbReference type="NCBIfam" id="TIGR00676">
    <property type="entry name" value="fadh2"/>
    <property type="match status" value="1"/>
</dbReference>
<evidence type="ECO:0000256" key="5">
    <source>
        <dbReference type="ARBA" id="ARBA00022630"/>
    </source>
</evidence>
<dbReference type="KEGG" id="dol:Dole_2330"/>
<evidence type="ECO:0000256" key="3">
    <source>
        <dbReference type="ARBA" id="ARBA00006743"/>
    </source>
</evidence>
<dbReference type="GO" id="GO:0035999">
    <property type="term" value="P:tetrahydrofolate interconversion"/>
    <property type="evidence" value="ECO:0007669"/>
    <property type="project" value="UniProtKB-UniPathway"/>
</dbReference>
<dbReference type="RefSeq" id="WP_012175746.1">
    <property type="nucleotide sequence ID" value="NC_009943.1"/>
</dbReference>
<dbReference type="Gene3D" id="3.20.20.220">
    <property type="match status" value="1"/>
</dbReference>
<evidence type="ECO:0000256" key="6">
    <source>
        <dbReference type="ARBA" id="ARBA00022827"/>
    </source>
</evidence>
<dbReference type="eggNOG" id="COG0685">
    <property type="taxonomic scope" value="Bacteria"/>
</dbReference>
<keyword evidence="4" id="KW-0028">Amino-acid biosynthesis</keyword>
<keyword evidence="9" id="KW-0486">Methionine biosynthesis</keyword>
<comment type="catalytic activity">
    <reaction evidence="11">
        <text>(6S)-5-methyl-5,6,7,8-tetrahydrofolate + NAD(+) = (6R)-5,10-methylene-5,6,7,8-tetrahydrofolate + NADH + H(+)</text>
        <dbReference type="Rhea" id="RHEA:19821"/>
        <dbReference type="ChEBI" id="CHEBI:15378"/>
        <dbReference type="ChEBI" id="CHEBI:15636"/>
        <dbReference type="ChEBI" id="CHEBI:18608"/>
        <dbReference type="ChEBI" id="CHEBI:57540"/>
        <dbReference type="ChEBI" id="CHEBI:57945"/>
        <dbReference type="EC" id="1.5.1.54"/>
    </reaction>
    <physiologicalReaction direction="right-to-left" evidence="11">
        <dbReference type="Rhea" id="RHEA:19823"/>
    </physiologicalReaction>
</comment>
<proteinExistence type="inferred from homology"/>
<evidence type="ECO:0000256" key="11">
    <source>
        <dbReference type="ARBA" id="ARBA00048628"/>
    </source>
</evidence>
<dbReference type="STRING" id="96561.Dole_2330"/>
<evidence type="ECO:0000256" key="10">
    <source>
        <dbReference type="ARBA" id="ARBA00034478"/>
    </source>
</evidence>
<comment type="similarity">
    <text evidence="3 12">Belongs to the methylenetetrahydrofolate reductase family.</text>
</comment>
<dbReference type="OrthoDB" id="9812555at2"/>
<keyword evidence="14" id="KW-1185">Reference proteome</keyword>
<dbReference type="GO" id="GO:0009086">
    <property type="term" value="P:methionine biosynthetic process"/>
    <property type="evidence" value="ECO:0007669"/>
    <property type="project" value="UniProtKB-KW"/>
</dbReference>
<name>A8ZV44_DESOH</name>
<evidence type="ECO:0000313" key="14">
    <source>
        <dbReference type="Proteomes" id="UP000008561"/>
    </source>
</evidence>
<dbReference type="InterPro" id="IPR003171">
    <property type="entry name" value="Mehydrof_redctse-like"/>
</dbReference>
<evidence type="ECO:0000256" key="12">
    <source>
        <dbReference type="RuleBase" id="RU003862"/>
    </source>
</evidence>
<sequence length="292" mass="32599">MRVEQVYEKRKGPVVSFEFFPPRDEKAQGTFDAVIDELTPLKPDYLSVTFGAGGSTKDGSYQTVKHLTADANLPVVAYVAGYGLSPDTIVNVLDRYRAIGIETIFVIRGDQPREPDFVSHPESFMYASDLIAFIAEQYDFSLGCAGYPEGHLQAESLEKDIEYLKLKVDNGARYVVTQYFYDNTFYFDYVEKCRAAGITVPIIPGIMPVYTLKMTRMLSKVCGSSIPASMETALADLADAPADRVVDFGIEKAVEQCRGLLEQGVPGLHFYTMDRSRSTREILTRLRNEGLM</sequence>
<comment type="cofactor">
    <cofactor evidence="1 12">
        <name>FAD</name>
        <dbReference type="ChEBI" id="CHEBI:57692"/>
    </cofactor>
</comment>
<evidence type="ECO:0000256" key="9">
    <source>
        <dbReference type="ARBA" id="ARBA00023167"/>
    </source>
</evidence>
<dbReference type="EC" id="1.5.1.54" evidence="12"/>
<keyword evidence="8" id="KW-0520">NAD</keyword>
<gene>
    <name evidence="13" type="ordered locus">Dole_2330</name>
</gene>
<evidence type="ECO:0000256" key="4">
    <source>
        <dbReference type="ARBA" id="ARBA00022605"/>
    </source>
</evidence>
<dbReference type="UniPathway" id="UPA00193"/>
<accession>A8ZV44</accession>